<accession>A0A543KRT4</accession>
<dbReference type="Pfam" id="PF00378">
    <property type="entry name" value="ECH_1"/>
    <property type="match status" value="1"/>
</dbReference>
<dbReference type="PANTHER" id="PTHR43459">
    <property type="entry name" value="ENOYL-COA HYDRATASE"/>
    <property type="match status" value="1"/>
</dbReference>
<organism evidence="1 2">
    <name type="scientific">Ornithinimicrobium humiphilum</name>
    <dbReference type="NCBI Taxonomy" id="125288"/>
    <lineage>
        <taxon>Bacteria</taxon>
        <taxon>Bacillati</taxon>
        <taxon>Actinomycetota</taxon>
        <taxon>Actinomycetes</taxon>
        <taxon>Micrococcales</taxon>
        <taxon>Ornithinimicrobiaceae</taxon>
        <taxon>Ornithinimicrobium</taxon>
    </lineage>
</organism>
<dbReference type="AlphaFoldDB" id="A0A543KRT4"/>
<gene>
    <name evidence="1" type="ORF">FB476_2712</name>
</gene>
<dbReference type="GO" id="GO:0003824">
    <property type="term" value="F:catalytic activity"/>
    <property type="evidence" value="ECO:0007669"/>
    <property type="project" value="UniProtKB-ARBA"/>
</dbReference>
<dbReference type="CDD" id="cd06558">
    <property type="entry name" value="crotonase-like"/>
    <property type="match status" value="1"/>
</dbReference>
<dbReference type="EMBL" id="VFPU01000001">
    <property type="protein sequence ID" value="TQM97787.1"/>
    <property type="molecule type" value="Genomic_DNA"/>
</dbReference>
<reference evidence="1 2" key="1">
    <citation type="submission" date="2019-06" db="EMBL/GenBank/DDBJ databases">
        <title>Sequencing the genomes of 1000 actinobacteria strains.</title>
        <authorList>
            <person name="Klenk H.-P."/>
        </authorList>
    </citation>
    <scope>NUCLEOTIDE SEQUENCE [LARGE SCALE GENOMIC DNA]</scope>
    <source>
        <strain evidence="1 2">DSM 12362</strain>
    </source>
</reference>
<comment type="caution">
    <text evidence="1">The sequence shown here is derived from an EMBL/GenBank/DDBJ whole genome shotgun (WGS) entry which is preliminary data.</text>
</comment>
<proteinExistence type="predicted"/>
<dbReference type="SUPFAM" id="SSF52096">
    <property type="entry name" value="ClpP/crotonase"/>
    <property type="match status" value="1"/>
</dbReference>
<dbReference type="InterPro" id="IPR029045">
    <property type="entry name" value="ClpP/crotonase-like_dom_sf"/>
</dbReference>
<keyword evidence="2" id="KW-1185">Reference proteome</keyword>
<dbReference type="Proteomes" id="UP000315133">
    <property type="component" value="Unassembled WGS sequence"/>
</dbReference>
<dbReference type="OrthoDB" id="8452484at2"/>
<dbReference type="Gene3D" id="3.90.226.10">
    <property type="entry name" value="2-enoyl-CoA Hydratase, Chain A, domain 1"/>
    <property type="match status" value="1"/>
</dbReference>
<evidence type="ECO:0000313" key="1">
    <source>
        <dbReference type="EMBL" id="TQM97787.1"/>
    </source>
</evidence>
<protein>
    <submittedName>
        <fullName evidence="1">Enoyl-CoA hydratase</fullName>
    </submittedName>
</protein>
<evidence type="ECO:0000313" key="2">
    <source>
        <dbReference type="Proteomes" id="UP000315133"/>
    </source>
</evidence>
<dbReference type="InterPro" id="IPR001753">
    <property type="entry name" value="Enoyl-CoA_hydra/iso"/>
</dbReference>
<dbReference type="RefSeq" id="WP_141819622.1">
    <property type="nucleotide sequence ID" value="NZ_BAAAIL010000001.1"/>
</dbReference>
<sequence>MTLVSYSCTDGVAHLRLERPASANAFDLDTTREFRQAVDRAADDPDVRAVLVSGDGPRFCAGGDVASFVAADDPPAYIHQLASELDQAFAALAAMAKPVAAAVQGAVAGAGLGLLLSADVAVAAPGTKFVFAYPGIGFTPDCGVSWLLPRAVGSQRALELALTGRVLDAATAQDWGLVAMVDEDPLGRACVLASSWAKGPAVALGRTRQLLRQGWESDRTSTGAREADTISDAVRGEEAQRLIAAFVAGRRSGS</sequence>
<dbReference type="PANTHER" id="PTHR43459:SF1">
    <property type="entry name" value="EG:BACN32G11.4 PROTEIN"/>
    <property type="match status" value="1"/>
</dbReference>
<name>A0A543KRT4_9MICO</name>